<evidence type="ECO:0000259" key="1">
    <source>
        <dbReference type="Pfam" id="PF14742"/>
    </source>
</evidence>
<organism evidence="3 4">
    <name type="scientific">Plantactinospora alkalitolerans</name>
    <dbReference type="NCBI Taxonomy" id="2789879"/>
    <lineage>
        <taxon>Bacteria</taxon>
        <taxon>Bacillati</taxon>
        <taxon>Actinomycetota</taxon>
        <taxon>Actinomycetes</taxon>
        <taxon>Micromonosporales</taxon>
        <taxon>Micromonosporaceae</taxon>
        <taxon>Plantactinospora</taxon>
    </lineage>
</organism>
<dbReference type="Pfam" id="PF22422">
    <property type="entry name" value="MGH1-like_GH"/>
    <property type="match status" value="1"/>
</dbReference>
<protein>
    <submittedName>
        <fullName evidence="3">Amylo-alpha-1,6-glucosidase</fullName>
    </submittedName>
</protein>
<accession>A0ABS0H2I3</accession>
<feature type="domain" description="Putative glycogen debranching enzyme N-terminal" evidence="1">
    <location>
        <begin position="10"/>
        <end position="191"/>
    </location>
</feature>
<evidence type="ECO:0000259" key="2">
    <source>
        <dbReference type="Pfam" id="PF22422"/>
    </source>
</evidence>
<dbReference type="InterPro" id="IPR008928">
    <property type="entry name" value="6-hairpin_glycosidase_sf"/>
</dbReference>
<dbReference type="Proteomes" id="UP000638560">
    <property type="component" value="Unassembled WGS sequence"/>
</dbReference>
<dbReference type="InterPro" id="IPR032856">
    <property type="entry name" value="GDE_N_bis"/>
</dbReference>
<feature type="domain" description="Mannosylglycerate hydrolase MGH1-like glycoside hydrolase" evidence="2">
    <location>
        <begin position="282"/>
        <end position="589"/>
    </location>
</feature>
<dbReference type="Gene3D" id="1.50.10.10">
    <property type="match status" value="1"/>
</dbReference>
<dbReference type="RefSeq" id="WP_196204188.1">
    <property type="nucleotide sequence ID" value="NZ_JADPUN010000245.1"/>
</dbReference>
<dbReference type="EMBL" id="JADPUN010000245">
    <property type="protein sequence ID" value="MBF9132662.1"/>
    <property type="molecule type" value="Genomic_DNA"/>
</dbReference>
<comment type="caution">
    <text evidence="3">The sequence shown here is derived from an EMBL/GenBank/DDBJ whole genome shotgun (WGS) entry which is preliminary data.</text>
</comment>
<dbReference type="InterPro" id="IPR012341">
    <property type="entry name" value="6hp_glycosidase-like_sf"/>
</dbReference>
<name>A0ABS0H2I3_9ACTN</name>
<dbReference type="InterPro" id="IPR054491">
    <property type="entry name" value="MGH1-like_GH"/>
</dbReference>
<dbReference type="SUPFAM" id="SSF48208">
    <property type="entry name" value="Six-hairpin glycosidases"/>
    <property type="match status" value="1"/>
</dbReference>
<reference evidence="3 4" key="1">
    <citation type="submission" date="2020-11" db="EMBL/GenBank/DDBJ databases">
        <title>A novel isolate from a Black sea contaminated sediment with potential to produce alkanes: Plantactinospora alkalitolerans sp. nov.</title>
        <authorList>
            <person name="Carro L."/>
            <person name="Veyisoglu A."/>
            <person name="Guven K."/>
            <person name="Schumann P."/>
            <person name="Klenk H.-P."/>
            <person name="Sahin N."/>
        </authorList>
    </citation>
    <scope>NUCLEOTIDE SEQUENCE [LARGE SCALE GENOMIC DNA]</scope>
    <source>
        <strain evidence="3 4">S1510</strain>
    </source>
</reference>
<gene>
    <name evidence="3" type="ORF">I0C86_27450</name>
</gene>
<sequence length="683" mass="76435">MDADQVSILEGFTFLVSDRNGDVDPAARDPVGLYYLDTRFLSRWIVTIDGKRLTPLSVDDLQYFEARFFLVPGQPTHYVNATLSVIRHRSIVSGLDEELQILNHSGDPADLTIRLDAASDFADLDDIGRPAVRKKGRYHHEVGNHHLHLRYSREGFHRATLIQSTEPAEVDRDGMTFAVRIPPNGSWATRLRVATDISAPSGDEVTGGRMPMLRKLKEGVREDLDRWIGRAPRLQCDFGTLTATYRRSLIDLAALRSPSIEGGGQLPCAGLPWLNTLIGRQSIFISLQTLPFLPELAATTLRTLAAYQGTKLDDFREEEPGKILHLLRWSESTAFEERPYARYFGSVDATPLFVVLLDEYERWTGDVELVRRLENEARRALNWLDEWGDLAGDGYLWYQRPRAPGEQPNQSWKESERAICYADGRLPGFPRATCEVQGYAYDAKIRGARLARTFWGDPGYADRLEHQAYALRERFNRDYWLPDRRYYALARETDGSRVDALASNLGHLLWSGIVDPDRAEALVEHLLGPRLFSGWGVRTLAAGQSNFNPVGYHIGTVWPYDNSVIAEGMRRYGFTTEAGTVAQAIFEAGAYFNGRLPEAFAGYDRQLTTFPVRYPTASSPQGWSAGAILSLLRTVLGLETYGDHLVVKAAVPPRLGQIALLGICGRWGIADALGRPSTTASNC</sequence>
<dbReference type="Pfam" id="PF14742">
    <property type="entry name" value="GDE_N_bis"/>
    <property type="match status" value="1"/>
</dbReference>
<evidence type="ECO:0000313" key="4">
    <source>
        <dbReference type="Proteomes" id="UP000638560"/>
    </source>
</evidence>
<evidence type="ECO:0000313" key="3">
    <source>
        <dbReference type="EMBL" id="MBF9132662.1"/>
    </source>
</evidence>
<keyword evidence="4" id="KW-1185">Reference proteome</keyword>
<proteinExistence type="predicted"/>